<evidence type="ECO:0000313" key="2">
    <source>
        <dbReference type="Proteomes" id="UP000002675"/>
    </source>
</evidence>
<accession>Q7MPD9</accession>
<dbReference type="Proteomes" id="UP000002675">
    <property type="component" value="Chromosome I"/>
</dbReference>
<organism evidence="1 2">
    <name type="scientific">Vibrio vulnificus (strain YJ016)</name>
    <dbReference type="NCBI Taxonomy" id="196600"/>
    <lineage>
        <taxon>Bacteria</taxon>
        <taxon>Pseudomonadati</taxon>
        <taxon>Pseudomonadota</taxon>
        <taxon>Gammaproteobacteria</taxon>
        <taxon>Vibrionales</taxon>
        <taxon>Vibrionaceae</taxon>
        <taxon>Vibrio</taxon>
    </lineage>
</organism>
<protein>
    <submittedName>
        <fullName evidence="1">Uncharacterized protein</fullName>
    </submittedName>
</protein>
<gene>
    <name evidence="1" type="ordered locus">VV0425</name>
</gene>
<proteinExistence type="predicted"/>
<sequence length="42" mass="4706">MNEKSIPQSDGDLNSLTPFLLKKCYLQPDIFANSVLYSASTR</sequence>
<dbReference type="HOGENOM" id="CLU_3259761_0_0_6"/>
<name>Q7MPD9_VIBVY</name>
<reference evidence="1 2" key="1">
    <citation type="journal article" date="2003" name="Genome Res.">
        <title>Comparative genome analysis of Vibrio vulnificus, a marine pathogen.</title>
        <authorList>
            <person name="Chen C.Y."/>
            <person name="Wu K.M."/>
            <person name="Chang Y.C."/>
            <person name="Chang C.H."/>
            <person name="Tsai H.C."/>
            <person name="Liao T.L."/>
            <person name="Liu Y.M."/>
            <person name="Chen H.J."/>
            <person name="Shen A.B."/>
            <person name="Li J.C."/>
            <person name="Su T.L."/>
            <person name="Shao C.P."/>
            <person name="Lee C.T."/>
            <person name="Hor L.I."/>
            <person name="Tsai S.F."/>
        </authorList>
    </citation>
    <scope>NUCLEOTIDE SEQUENCE [LARGE SCALE GENOMIC DNA]</scope>
    <source>
        <strain evidence="1 2">YJ016</strain>
    </source>
</reference>
<dbReference type="KEGG" id="vvy:VV0425"/>
<evidence type="ECO:0000313" key="1">
    <source>
        <dbReference type="EMBL" id="BAC93189.1"/>
    </source>
</evidence>
<dbReference type="EMBL" id="BA000037">
    <property type="protein sequence ID" value="BAC93189.1"/>
    <property type="molecule type" value="Genomic_DNA"/>
</dbReference>
<dbReference type="AlphaFoldDB" id="Q7MPD9"/>